<dbReference type="KEGG" id="vg:5076617"/>
<evidence type="ECO:0000313" key="2">
    <source>
        <dbReference type="EMBL" id="AAX84854.1"/>
    </source>
</evidence>
<evidence type="ECO:0000313" key="3">
    <source>
        <dbReference type="Proteomes" id="UP000001305"/>
    </source>
</evidence>
<proteinExistence type="predicted"/>
<dbReference type="Proteomes" id="UP000001305">
    <property type="component" value="Segment"/>
</dbReference>
<organism evidence="2 3">
    <name type="scientific">Xanthomonas phage Xp15</name>
    <dbReference type="NCBI Taxonomy" id="322855"/>
    <lineage>
        <taxon>Viruses</taxon>
        <taxon>Duplodnaviria</taxon>
        <taxon>Heunggongvirae</taxon>
        <taxon>Uroviricota</taxon>
        <taxon>Caudoviricetes</taxon>
        <taxon>Alachuavirus</taxon>
        <taxon>Alachuavirus Xp15</taxon>
    </lineage>
</organism>
<feature type="compositionally biased region" description="Low complexity" evidence="1">
    <location>
        <begin position="141"/>
        <end position="159"/>
    </location>
</feature>
<keyword evidence="3" id="KW-1185">Reference proteome</keyword>
<reference evidence="2 3" key="1">
    <citation type="submission" date="2005-03" db="EMBL/GenBank/DDBJ databases">
        <title>Sequencing of bacteriophage Xp15 from Xanthomonas campestris pv. pelargonii and identification of the lysis genes.</title>
        <authorList>
            <person name="Ramadugu C."/>
            <person name="Gabriel D.W."/>
        </authorList>
    </citation>
    <scope>NUCLEOTIDE SEQUENCE [LARGE SCALE GENOMIC DNA]</scope>
</reference>
<protein>
    <submittedName>
        <fullName evidence="2">Possible phage tail fiber protein</fullName>
    </submittedName>
</protein>
<dbReference type="RefSeq" id="YP_239279.1">
    <property type="nucleotide sequence ID" value="NC_007024.1"/>
</dbReference>
<dbReference type="GeneID" id="5076617"/>
<dbReference type="EMBL" id="AY986977">
    <property type="protein sequence ID" value="AAX84854.1"/>
    <property type="molecule type" value="Genomic_DNA"/>
</dbReference>
<sequence>MAKVFVTDRKNKGLEVVAGKYNFIDGIMPVSDSDAVLLEPILTRYYGATLEDVASRTVEDLDETVDSSILAAQTKAAELAGSGFSTDAAVAAGKAAGDPSVTGTVSGSDAGETADDINKQNEKSGGATATATPTKVEVADPKATTQAAPAKPAAAADKK</sequence>
<name>Q52PM0_9CAUD</name>
<feature type="region of interest" description="Disordered" evidence="1">
    <location>
        <begin position="93"/>
        <end position="159"/>
    </location>
</feature>
<accession>Q52PM0</accession>
<evidence type="ECO:0000256" key="1">
    <source>
        <dbReference type="SAM" id="MobiDB-lite"/>
    </source>
</evidence>